<organism evidence="7 8">
    <name type="scientific">Syntrophomonas zehnderi OL-4</name>
    <dbReference type="NCBI Taxonomy" id="690567"/>
    <lineage>
        <taxon>Bacteria</taxon>
        <taxon>Bacillati</taxon>
        <taxon>Bacillota</taxon>
        <taxon>Clostridia</taxon>
        <taxon>Eubacteriales</taxon>
        <taxon>Syntrophomonadaceae</taxon>
        <taxon>Syntrophomonas</taxon>
    </lineage>
</organism>
<evidence type="ECO:0000313" key="8">
    <source>
        <dbReference type="Proteomes" id="UP000045545"/>
    </source>
</evidence>
<protein>
    <submittedName>
        <fullName evidence="7">Peptidase S1C</fullName>
    </submittedName>
</protein>
<keyword evidence="5" id="KW-0812">Transmembrane</keyword>
<keyword evidence="5" id="KW-1133">Transmembrane helix</keyword>
<dbReference type="RefSeq" id="WP_046494542.1">
    <property type="nucleotide sequence ID" value="NZ_CGIH01000002.1"/>
</dbReference>
<keyword evidence="3" id="KW-0378">Hydrolase</keyword>
<evidence type="ECO:0000256" key="4">
    <source>
        <dbReference type="ARBA" id="ARBA00022825"/>
    </source>
</evidence>
<dbReference type="Pfam" id="PF13365">
    <property type="entry name" value="Trypsin_2"/>
    <property type="match status" value="1"/>
</dbReference>
<dbReference type="OrthoDB" id="9758917at2"/>
<dbReference type="Gene3D" id="2.40.10.10">
    <property type="entry name" value="Trypsin-like serine proteases"/>
    <property type="match status" value="2"/>
</dbReference>
<dbReference type="InterPro" id="IPR051201">
    <property type="entry name" value="Chloro_Bact_Ser_Proteases"/>
</dbReference>
<sequence length="377" mass="40361">MQTDSRSSKLFKGAIVLAILLLLVGELIIFHNNKQVAETNPKTHGSSTALASTTVGPMNIADMVERVSPAVVNIETSVVVNNNRDLYLNDPFFRQFFGDNQPRPNIEQGIGSGFIISKDGYILTNQHVIKGANSIKVNIGDSKKYPARVIGQDQELDLAVLKIDPPKDLAVLSLGDSSKIRPGEWVVAIGNPYGLDHTVTAGVISALGRPVQIENRAYKNLIQTDAAINPGNSGGPLLNTNGQVIGINTAVNASAQGIGFAISVNTAKEVIDDLINKGKVVRPYMGVWLEDMDEKAAAYLNAPNYGAIVVKVISGSPAERAGIQSNDVIIGLDGKKINSSDELQTYLKSKRVGDSISVEIVRNGKNQSTKLTLIEKP</sequence>
<evidence type="ECO:0000256" key="2">
    <source>
        <dbReference type="ARBA" id="ARBA00022670"/>
    </source>
</evidence>
<dbReference type="Proteomes" id="UP000045545">
    <property type="component" value="Unassembled WGS sequence"/>
</dbReference>
<dbReference type="InterPro" id="IPR043504">
    <property type="entry name" value="Peptidase_S1_PA_chymotrypsin"/>
</dbReference>
<proteinExistence type="inferred from homology"/>
<dbReference type="GO" id="GO:0006508">
    <property type="term" value="P:proteolysis"/>
    <property type="evidence" value="ECO:0007669"/>
    <property type="project" value="UniProtKB-KW"/>
</dbReference>
<dbReference type="InterPro" id="IPR001940">
    <property type="entry name" value="Peptidase_S1C"/>
</dbReference>
<dbReference type="SUPFAM" id="SSF50156">
    <property type="entry name" value="PDZ domain-like"/>
    <property type="match status" value="1"/>
</dbReference>
<dbReference type="InterPro" id="IPR001478">
    <property type="entry name" value="PDZ"/>
</dbReference>
<evidence type="ECO:0000259" key="6">
    <source>
        <dbReference type="PROSITE" id="PS50106"/>
    </source>
</evidence>
<dbReference type="Pfam" id="PF13180">
    <property type="entry name" value="PDZ_2"/>
    <property type="match status" value="1"/>
</dbReference>
<keyword evidence="2" id="KW-0645">Protease</keyword>
<evidence type="ECO:0000256" key="3">
    <source>
        <dbReference type="ARBA" id="ARBA00022801"/>
    </source>
</evidence>
<dbReference type="FunFam" id="2.40.10.10:FF:000001">
    <property type="entry name" value="Periplasmic serine protease DegS"/>
    <property type="match status" value="1"/>
</dbReference>
<dbReference type="InterPro" id="IPR036034">
    <property type="entry name" value="PDZ_sf"/>
</dbReference>
<dbReference type="PROSITE" id="PS50106">
    <property type="entry name" value="PDZ"/>
    <property type="match status" value="1"/>
</dbReference>
<evidence type="ECO:0000256" key="5">
    <source>
        <dbReference type="SAM" id="Phobius"/>
    </source>
</evidence>
<reference evidence="7 8" key="1">
    <citation type="submission" date="2015-03" db="EMBL/GenBank/DDBJ databases">
        <authorList>
            <person name="Murphy D."/>
        </authorList>
    </citation>
    <scope>NUCLEOTIDE SEQUENCE [LARGE SCALE GENOMIC DNA]</scope>
    <source>
        <strain evidence="7 8">OL-4</strain>
    </source>
</reference>
<evidence type="ECO:0000313" key="7">
    <source>
        <dbReference type="EMBL" id="CFW96455.1"/>
    </source>
</evidence>
<evidence type="ECO:0000256" key="1">
    <source>
        <dbReference type="ARBA" id="ARBA00010541"/>
    </source>
</evidence>
<accession>A0A0E4G8N8</accession>
<dbReference type="Gene3D" id="2.30.42.10">
    <property type="match status" value="1"/>
</dbReference>
<keyword evidence="8" id="KW-1185">Reference proteome</keyword>
<dbReference type="PRINTS" id="PR00834">
    <property type="entry name" value="PROTEASES2C"/>
</dbReference>
<feature type="transmembrane region" description="Helical" evidence="5">
    <location>
        <begin position="12"/>
        <end position="30"/>
    </location>
</feature>
<dbReference type="PANTHER" id="PTHR43343">
    <property type="entry name" value="PEPTIDASE S12"/>
    <property type="match status" value="1"/>
</dbReference>
<dbReference type="PANTHER" id="PTHR43343:SF3">
    <property type="entry name" value="PROTEASE DO-LIKE 8, CHLOROPLASTIC"/>
    <property type="match status" value="1"/>
</dbReference>
<dbReference type="STRING" id="690567.37"/>
<dbReference type="EMBL" id="CGIH01000002">
    <property type="protein sequence ID" value="CFW96455.1"/>
    <property type="molecule type" value="Genomic_DNA"/>
</dbReference>
<comment type="similarity">
    <text evidence="1">Belongs to the peptidase S1C family.</text>
</comment>
<keyword evidence="4" id="KW-0720">Serine protease</keyword>
<dbReference type="GO" id="GO:0004252">
    <property type="term" value="F:serine-type endopeptidase activity"/>
    <property type="evidence" value="ECO:0007669"/>
    <property type="project" value="InterPro"/>
</dbReference>
<dbReference type="InterPro" id="IPR009003">
    <property type="entry name" value="Peptidase_S1_PA"/>
</dbReference>
<dbReference type="SUPFAM" id="SSF50494">
    <property type="entry name" value="Trypsin-like serine proteases"/>
    <property type="match status" value="1"/>
</dbReference>
<dbReference type="SMART" id="SM00228">
    <property type="entry name" value="PDZ"/>
    <property type="match status" value="1"/>
</dbReference>
<gene>
    <name evidence="7" type="ORF">37</name>
</gene>
<feature type="domain" description="PDZ" evidence="6">
    <location>
        <begin position="274"/>
        <end position="364"/>
    </location>
</feature>
<dbReference type="AlphaFoldDB" id="A0A0E4G8N8"/>
<keyword evidence="5" id="KW-0472">Membrane</keyword>
<name>A0A0E4G8N8_9FIRM</name>